<evidence type="ECO:0000256" key="1">
    <source>
        <dbReference type="SAM" id="MobiDB-lite"/>
    </source>
</evidence>
<comment type="caution">
    <text evidence="2">The sequence shown here is derived from an EMBL/GenBank/DDBJ whole genome shotgun (WGS) entry which is preliminary data.</text>
</comment>
<proteinExistence type="predicted"/>
<accession>A0ABW3BHD6</accession>
<name>A0ABW3BHD6_9ACTN</name>
<evidence type="ECO:0000313" key="2">
    <source>
        <dbReference type="EMBL" id="MFD0802464.1"/>
    </source>
</evidence>
<dbReference type="Proteomes" id="UP001596956">
    <property type="component" value="Unassembled WGS sequence"/>
</dbReference>
<feature type="compositionally biased region" description="Basic residues" evidence="1">
    <location>
        <begin position="21"/>
        <end position="30"/>
    </location>
</feature>
<organism evidence="2 3">
    <name type="scientific">Streptomonospora algeriensis</name>
    <dbReference type="NCBI Taxonomy" id="995084"/>
    <lineage>
        <taxon>Bacteria</taxon>
        <taxon>Bacillati</taxon>
        <taxon>Actinomycetota</taxon>
        <taxon>Actinomycetes</taxon>
        <taxon>Streptosporangiales</taxon>
        <taxon>Nocardiopsidaceae</taxon>
        <taxon>Streptomonospora</taxon>
    </lineage>
</organism>
<evidence type="ECO:0000313" key="3">
    <source>
        <dbReference type="Proteomes" id="UP001596956"/>
    </source>
</evidence>
<dbReference type="EMBL" id="JBHTHR010000480">
    <property type="protein sequence ID" value="MFD0802464.1"/>
    <property type="molecule type" value="Genomic_DNA"/>
</dbReference>
<feature type="region of interest" description="Disordered" evidence="1">
    <location>
        <begin position="1"/>
        <end position="30"/>
    </location>
</feature>
<protein>
    <submittedName>
        <fullName evidence="2">Uncharacterized protein</fullName>
    </submittedName>
</protein>
<sequence length="62" mass="7172">MIDTIGPIRTAPTRPQQPLPTRRRYRPRHAASPRIRPYVLVRQQRGGLFYSDVFAAHYGGVR</sequence>
<reference evidence="3" key="1">
    <citation type="journal article" date="2019" name="Int. J. Syst. Evol. Microbiol.">
        <title>The Global Catalogue of Microorganisms (GCM) 10K type strain sequencing project: providing services to taxonomists for standard genome sequencing and annotation.</title>
        <authorList>
            <consortium name="The Broad Institute Genomics Platform"/>
            <consortium name="The Broad Institute Genome Sequencing Center for Infectious Disease"/>
            <person name="Wu L."/>
            <person name="Ma J."/>
        </authorList>
    </citation>
    <scope>NUCLEOTIDE SEQUENCE [LARGE SCALE GENOMIC DNA]</scope>
    <source>
        <strain evidence="3">CCUG 63369</strain>
    </source>
</reference>
<feature type="compositionally biased region" description="Low complexity" evidence="1">
    <location>
        <begin position="9"/>
        <end position="20"/>
    </location>
</feature>
<gene>
    <name evidence="2" type="ORF">ACFQZU_14220</name>
</gene>
<keyword evidence="3" id="KW-1185">Reference proteome</keyword>